<comment type="caution">
    <text evidence="1">The sequence shown here is derived from an EMBL/GenBank/DDBJ whole genome shotgun (WGS) entry which is preliminary data.</text>
</comment>
<dbReference type="EMBL" id="CAJOBD010067491">
    <property type="protein sequence ID" value="CAF4402168.1"/>
    <property type="molecule type" value="Genomic_DNA"/>
</dbReference>
<feature type="non-terminal residue" evidence="1">
    <location>
        <position position="90"/>
    </location>
</feature>
<name>A0A820PB19_9BILA</name>
<accession>A0A820PB19</accession>
<dbReference type="AlphaFoldDB" id="A0A820PB19"/>
<feature type="non-terminal residue" evidence="1">
    <location>
        <position position="1"/>
    </location>
</feature>
<evidence type="ECO:0000313" key="2">
    <source>
        <dbReference type="Proteomes" id="UP000663836"/>
    </source>
</evidence>
<gene>
    <name evidence="1" type="ORF">JBS370_LOCUS43484</name>
</gene>
<reference evidence="1" key="1">
    <citation type="submission" date="2021-02" db="EMBL/GenBank/DDBJ databases">
        <authorList>
            <person name="Nowell W R."/>
        </authorList>
    </citation>
    <scope>NUCLEOTIDE SEQUENCE</scope>
</reference>
<evidence type="ECO:0000313" key="1">
    <source>
        <dbReference type="EMBL" id="CAF4402168.1"/>
    </source>
</evidence>
<sequence length="90" mass="9926">DIFIERWLPFGPRAPRRTLVQRAAHPAPYPAPKNVIIQYEQNPARVIRQVNRLGVTQANPSAYVQTYGASLLDSASLVSTARSAGVLEDI</sequence>
<protein>
    <submittedName>
        <fullName evidence="1">Uncharacterized protein</fullName>
    </submittedName>
</protein>
<proteinExistence type="predicted"/>
<dbReference type="Proteomes" id="UP000663836">
    <property type="component" value="Unassembled WGS sequence"/>
</dbReference>
<organism evidence="1 2">
    <name type="scientific">Rotaria sordida</name>
    <dbReference type="NCBI Taxonomy" id="392033"/>
    <lineage>
        <taxon>Eukaryota</taxon>
        <taxon>Metazoa</taxon>
        <taxon>Spiralia</taxon>
        <taxon>Gnathifera</taxon>
        <taxon>Rotifera</taxon>
        <taxon>Eurotatoria</taxon>
        <taxon>Bdelloidea</taxon>
        <taxon>Philodinida</taxon>
        <taxon>Philodinidae</taxon>
        <taxon>Rotaria</taxon>
    </lineage>
</organism>